<evidence type="ECO:0000256" key="3">
    <source>
        <dbReference type="ARBA" id="ARBA00022801"/>
    </source>
</evidence>
<dbReference type="Gene3D" id="3.60.21.10">
    <property type="match status" value="1"/>
</dbReference>
<keyword evidence="7" id="KW-1185">Reference proteome</keyword>
<evidence type="ECO:0000256" key="1">
    <source>
        <dbReference type="ARBA" id="ARBA00008950"/>
    </source>
</evidence>
<dbReference type="EC" id="3.1.4.-" evidence="4"/>
<evidence type="ECO:0000256" key="2">
    <source>
        <dbReference type="ARBA" id="ARBA00022723"/>
    </source>
</evidence>
<protein>
    <recommendedName>
        <fullName evidence="4">Phosphoesterase</fullName>
        <ecNumber evidence="4">3.1.4.-</ecNumber>
    </recommendedName>
</protein>
<comment type="cofactor">
    <cofactor evidence="4">
        <name>a divalent metal cation</name>
        <dbReference type="ChEBI" id="CHEBI:60240"/>
    </cofactor>
</comment>
<dbReference type="EMBL" id="LIWG01000003">
    <property type="protein sequence ID" value="MBE3607861.1"/>
    <property type="molecule type" value="Genomic_DNA"/>
</dbReference>
<dbReference type="PANTHER" id="PTHR43165:SF1">
    <property type="entry name" value="PHOSPHODIESTERASE MJ0936"/>
    <property type="match status" value="1"/>
</dbReference>
<comment type="similarity">
    <text evidence="1 4">Belongs to the metallophosphoesterase superfamily. YfcE family.</text>
</comment>
<dbReference type="PANTHER" id="PTHR43165">
    <property type="entry name" value="METALLOPHOSPHOESTERASE"/>
    <property type="match status" value="1"/>
</dbReference>
<dbReference type="GO" id="GO:0016787">
    <property type="term" value="F:hydrolase activity"/>
    <property type="evidence" value="ECO:0007669"/>
    <property type="project" value="UniProtKB-UniRule"/>
</dbReference>
<accession>A0AAW3ZV44</accession>
<comment type="caution">
    <text evidence="6">The sequence shown here is derived from an EMBL/GenBank/DDBJ whole genome shotgun (WGS) entry which is preliminary data.</text>
</comment>
<dbReference type="InterPro" id="IPR029052">
    <property type="entry name" value="Metallo-depent_PP-like"/>
</dbReference>
<evidence type="ECO:0000259" key="5">
    <source>
        <dbReference type="Pfam" id="PF12850"/>
    </source>
</evidence>
<name>A0AAW3ZV44_9BACT</name>
<reference evidence="6 7" key="1">
    <citation type="submission" date="2015-08" db="EMBL/GenBank/DDBJ databases">
        <title>Comparative genomics of the Campylobacter concisus group.</title>
        <authorList>
            <person name="Yee E."/>
            <person name="Chapman M.H."/>
            <person name="Huynh S."/>
            <person name="Bono J.L."/>
            <person name="On S.L."/>
            <person name="St Leger J."/>
            <person name="Foster G."/>
            <person name="Parker C.T."/>
            <person name="Miller W.G."/>
        </authorList>
    </citation>
    <scope>NUCLEOTIDE SEQUENCE [LARGE SCALE GENOMIC DNA]</scope>
    <source>
        <strain evidence="6 7">RM9337</strain>
    </source>
</reference>
<dbReference type="GO" id="GO:0046872">
    <property type="term" value="F:metal ion binding"/>
    <property type="evidence" value="ECO:0007669"/>
    <property type="project" value="UniProtKB-KW"/>
</dbReference>
<dbReference type="SUPFAM" id="SSF56300">
    <property type="entry name" value="Metallo-dependent phosphatases"/>
    <property type="match status" value="1"/>
</dbReference>
<dbReference type="AlphaFoldDB" id="A0AAW3ZV44"/>
<dbReference type="NCBIfam" id="TIGR00040">
    <property type="entry name" value="yfcE"/>
    <property type="match status" value="1"/>
</dbReference>
<organism evidence="6 7">
    <name type="scientific">Campylobacter californiensis</name>
    <dbReference type="NCBI Taxonomy" id="1032243"/>
    <lineage>
        <taxon>Bacteria</taxon>
        <taxon>Pseudomonadati</taxon>
        <taxon>Campylobacterota</taxon>
        <taxon>Epsilonproteobacteria</taxon>
        <taxon>Campylobacterales</taxon>
        <taxon>Campylobacteraceae</taxon>
        <taxon>Campylobacter</taxon>
    </lineage>
</organism>
<dbReference type="InterPro" id="IPR000979">
    <property type="entry name" value="Phosphodiesterase_MJ0936/Vps29"/>
</dbReference>
<dbReference type="RefSeq" id="WP_169936822.1">
    <property type="nucleotide sequence ID" value="NZ_CP012545.1"/>
</dbReference>
<dbReference type="Proteomes" id="UP000650616">
    <property type="component" value="Unassembled WGS sequence"/>
</dbReference>
<dbReference type="PROSITE" id="PS01269">
    <property type="entry name" value="UPF0025"/>
    <property type="match status" value="1"/>
</dbReference>
<keyword evidence="2 4" id="KW-0479">Metal-binding</keyword>
<keyword evidence="3" id="KW-0378">Hydrolase</keyword>
<evidence type="ECO:0000313" key="7">
    <source>
        <dbReference type="Proteomes" id="UP000650616"/>
    </source>
</evidence>
<proteinExistence type="inferred from homology"/>
<gene>
    <name evidence="6" type="ORF">CCAL9337_03835</name>
</gene>
<sequence>MIKVGIISDTHQKSKIAREAIEILKTQGASLLLHAGDIEQIQTLEDMRDSKVKYIAVLGNNDWHLKSECDKFELFNEPYKFEFKGINFKLMHHPRFLEADSDVIVFGHTHSFTIGTKDGCLFINPGEICGRKFENFTFAMLEFKDNSPKVYKFIKAPNEAEFKKIEVTIQEF</sequence>
<feature type="domain" description="Calcineurin-like phosphoesterase" evidence="5">
    <location>
        <begin position="3"/>
        <end position="145"/>
    </location>
</feature>
<dbReference type="InterPro" id="IPR020935">
    <property type="entry name" value="PdiEstase_YfcE_CS"/>
</dbReference>
<dbReference type="InterPro" id="IPR024654">
    <property type="entry name" value="Calcineurin-like_PHP_lpxH"/>
</dbReference>
<dbReference type="InterPro" id="IPR053193">
    <property type="entry name" value="MetalloPDE_YfcE-like"/>
</dbReference>
<dbReference type="Pfam" id="PF12850">
    <property type="entry name" value="Metallophos_2"/>
    <property type="match status" value="1"/>
</dbReference>
<evidence type="ECO:0000313" key="6">
    <source>
        <dbReference type="EMBL" id="MBE3607861.1"/>
    </source>
</evidence>
<evidence type="ECO:0000256" key="4">
    <source>
        <dbReference type="RuleBase" id="RU362039"/>
    </source>
</evidence>